<accession>A0ABW5IRT2</accession>
<dbReference type="EMBL" id="JBHULT010000005">
    <property type="protein sequence ID" value="MFD2516382.1"/>
    <property type="molecule type" value="Genomic_DNA"/>
</dbReference>
<keyword evidence="1" id="KW-0238">DNA-binding</keyword>
<dbReference type="PROSITE" id="PS50943">
    <property type="entry name" value="HTH_CROC1"/>
    <property type="match status" value="1"/>
</dbReference>
<dbReference type="Pfam" id="PF01381">
    <property type="entry name" value="HTH_3"/>
    <property type="match status" value="1"/>
</dbReference>
<dbReference type="Gene3D" id="1.10.260.40">
    <property type="entry name" value="lambda repressor-like DNA-binding domains"/>
    <property type="match status" value="1"/>
</dbReference>
<protein>
    <submittedName>
        <fullName evidence="3">Helix-turn-helix domain-containing protein</fullName>
    </submittedName>
</protein>
<evidence type="ECO:0000313" key="3">
    <source>
        <dbReference type="EMBL" id="MFD2516382.1"/>
    </source>
</evidence>
<keyword evidence="4" id="KW-1185">Reference proteome</keyword>
<gene>
    <name evidence="3" type="ORF">ACFSTG_00600</name>
</gene>
<dbReference type="SMART" id="SM00530">
    <property type="entry name" value="HTH_XRE"/>
    <property type="match status" value="1"/>
</dbReference>
<dbReference type="InterPro" id="IPR001387">
    <property type="entry name" value="Cro/C1-type_HTH"/>
</dbReference>
<dbReference type="PANTHER" id="PTHR46797">
    <property type="entry name" value="HTH-TYPE TRANSCRIPTIONAL REGULATOR"/>
    <property type="match status" value="1"/>
</dbReference>
<sequence length="95" mass="10708">MNLGNTIKSLRVKKNLKQKEFASECGIAQAYLSQIENNQREPNLSVLKTIATHLGIPLPFLVFLSMDISDVQDEKVEMFKQIEPSLKGLVTQFSL</sequence>
<dbReference type="PANTHER" id="PTHR46797:SF1">
    <property type="entry name" value="METHYLPHOSPHONATE SYNTHASE"/>
    <property type="match status" value="1"/>
</dbReference>
<dbReference type="Proteomes" id="UP001597468">
    <property type="component" value="Unassembled WGS sequence"/>
</dbReference>
<organism evidence="3 4">
    <name type="scientific">Salinimicrobium flavum</name>
    <dbReference type="NCBI Taxonomy" id="1737065"/>
    <lineage>
        <taxon>Bacteria</taxon>
        <taxon>Pseudomonadati</taxon>
        <taxon>Bacteroidota</taxon>
        <taxon>Flavobacteriia</taxon>
        <taxon>Flavobacteriales</taxon>
        <taxon>Flavobacteriaceae</taxon>
        <taxon>Salinimicrobium</taxon>
    </lineage>
</organism>
<dbReference type="SUPFAM" id="SSF47413">
    <property type="entry name" value="lambda repressor-like DNA-binding domains"/>
    <property type="match status" value="1"/>
</dbReference>
<dbReference type="InterPro" id="IPR050807">
    <property type="entry name" value="TransReg_Diox_bact_type"/>
</dbReference>
<dbReference type="RefSeq" id="WP_380747427.1">
    <property type="nucleotide sequence ID" value="NZ_JBHULT010000005.1"/>
</dbReference>
<comment type="caution">
    <text evidence="3">The sequence shown here is derived from an EMBL/GenBank/DDBJ whole genome shotgun (WGS) entry which is preliminary data.</text>
</comment>
<evidence type="ECO:0000259" key="2">
    <source>
        <dbReference type="PROSITE" id="PS50943"/>
    </source>
</evidence>
<name>A0ABW5IRT2_9FLAO</name>
<dbReference type="CDD" id="cd00093">
    <property type="entry name" value="HTH_XRE"/>
    <property type="match status" value="1"/>
</dbReference>
<feature type="domain" description="HTH cro/C1-type" evidence="2">
    <location>
        <begin position="7"/>
        <end position="61"/>
    </location>
</feature>
<dbReference type="InterPro" id="IPR010982">
    <property type="entry name" value="Lambda_DNA-bd_dom_sf"/>
</dbReference>
<proteinExistence type="predicted"/>
<evidence type="ECO:0000256" key="1">
    <source>
        <dbReference type="ARBA" id="ARBA00023125"/>
    </source>
</evidence>
<evidence type="ECO:0000313" key="4">
    <source>
        <dbReference type="Proteomes" id="UP001597468"/>
    </source>
</evidence>
<reference evidence="4" key="1">
    <citation type="journal article" date="2019" name="Int. J. Syst. Evol. Microbiol.">
        <title>The Global Catalogue of Microorganisms (GCM) 10K type strain sequencing project: providing services to taxonomists for standard genome sequencing and annotation.</title>
        <authorList>
            <consortium name="The Broad Institute Genomics Platform"/>
            <consortium name="The Broad Institute Genome Sequencing Center for Infectious Disease"/>
            <person name="Wu L."/>
            <person name="Ma J."/>
        </authorList>
    </citation>
    <scope>NUCLEOTIDE SEQUENCE [LARGE SCALE GENOMIC DNA]</scope>
    <source>
        <strain evidence="4">KCTC 42585</strain>
    </source>
</reference>